<dbReference type="EMBL" id="IACJ01120100">
    <property type="protein sequence ID" value="LAA58754.1"/>
    <property type="molecule type" value="Transcribed_RNA"/>
</dbReference>
<reference evidence="1" key="2">
    <citation type="submission" date="2017-11" db="EMBL/GenBank/DDBJ databases">
        <title>Coralsnake Venomics: Analyses of Venom Gland Transcriptomes and Proteomes of Six Brazilian Taxa.</title>
        <authorList>
            <person name="Aird S.D."/>
            <person name="Jorge da Silva N."/>
            <person name="Qiu L."/>
            <person name="Villar-Briones A."/>
            <person name="Aparecida-Saddi V."/>
            <person name="Campos-Telles M.P."/>
            <person name="Grau M."/>
            <person name="Mikheyev A.S."/>
        </authorList>
    </citation>
    <scope>NUCLEOTIDE SEQUENCE</scope>
    <source>
        <tissue evidence="1">Venom_gland</tissue>
    </source>
</reference>
<proteinExistence type="predicted"/>
<sequence>MRFRPGDLPSACPAILAFRLYKIKQQDGFRPKIIFGPDLYDQYTLRSGDLLLVTSPPSQNWLYLEQKNIWWSLGYFCIFHWSLSQNQDLRREWGECCPLKLSSNYAKRGIVAQ</sequence>
<accession>A0A2D4GG63</accession>
<dbReference type="AlphaFoldDB" id="A0A2D4GG63"/>
<organism evidence="1">
    <name type="scientific">Micrurus corallinus</name>
    <name type="common">Brazilian coral snake</name>
    <dbReference type="NCBI Taxonomy" id="54390"/>
    <lineage>
        <taxon>Eukaryota</taxon>
        <taxon>Metazoa</taxon>
        <taxon>Chordata</taxon>
        <taxon>Craniata</taxon>
        <taxon>Vertebrata</taxon>
        <taxon>Euteleostomi</taxon>
        <taxon>Lepidosauria</taxon>
        <taxon>Squamata</taxon>
        <taxon>Bifurcata</taxon>
        <taxon>Unidentata</taxon>
        <taxon>Episquamata</taxon>
        <taxon>Toxicofera</taxon>
        <taxon>Serpentes</taxon>
        <taxon>Colubroidea</taxon>
        <taxon>Elapidae</taxon>
        <taxon>Elapinae</taxon>
        <taxon>Micrurus</taxon>
    </lineage>
</organism>
<evidence type="ECO:0000313" key="1">
    <source>
        <dbReference type="EMBL" id="LAA58754.1"/>
    </source>
</evidence>
<reference evidence="1" key="1">
    <citation type="submission" date="2017-07" db="EMBL/GenBank/DDBJ databases">
        <authorList>
            <person name="Mikheyev A."/>
            <person name="Grau M."/>
        </authorList>
    </citation>
    <scope>NUCLEOTIDE SEQUENCE</scope>
    <source>
        <tissue evidence="1">Venom_gland</tissue>
    </source>
</reference>
<protein>
    <submittedName>
        <fullName evidence="1">Uncharacterized protein</fullName>
    </submittedName>
</protein>
<name>A0A2D4GG63_MICCO</name>